<comment type="subcellular location">
    <subcellularLocation>
        <location evidence="13">Endoplasmic reticulum membrane</location>
        <topology evidence="13">Multi-pass membrane protein</topology>
    </subcellularLocation>
    <subcellularLocation>
        <location evidence="1">Membrane</location>
        <topology evidence="1">Multi-pass membrane protein</topology>
    </subcellularLocation>
</comment>
<keyword evidence="11 13" id="KW-0275">Fatty acid biosynthesis</keyword>
<comment type="pathway">
    <text evidence="2 13">Lipid metabolism; fatty acid biosynthesis.</text>
</comment>
<evidence type="ECO:0000256" key="3">
    <source>
        <dbReference type="ARBA" id="ARBA00007811"/>
    </source>
</evidence>
<comment type="function">
    <text evidence="13">Catalyzes the third of the four reactions of the long-chain fatty acids elongation cycle. This endoplasmic reticulum-bound enzymatic process, allows the addition of two carbons to the chain of long- and very long-chain fatty acids/VLCFAs per cycle. This enzyme catalyzes the dehydration of the 3-hydroxyacyl-CoA intermediate into trans-2,3-enoyl-CoA, within each cycle of fatty acid elongation. Thereby, it participates to the production of VLCFAs of different chain lengths that are involved in multiple biological processes as precursors of membrane lipids and lipid mediators.</text>
</comment>
<keyword evidence="6" id="KW-0812">Transmembrane</keyword>
<evidence type="ECO:0000256" key="1">
    <source>
        <dbReference type="ARBA" id="ARBA00004141"/>
    </source>
</evidence>
<keyword evidence="5 13" id="KW-0444">Lipid biosynthesis</keyword>
<accession>A0A498IMB7</accession>
<dbReference type="PANTHER" id="PTHR11035">
    <property type="entry name" value="VERY-LONG-CHAIN (3R)-3-HYDROXYACYL-COA DEHYDRATASE"/>
    <property type="match status" value="1"/>
</dbReference>
<evidence type="ECO:0000256" key="8">
    <source>
        <dbReference type="ARBA" id="ARBA00022989"/>
    </source>
</evidence>
<reference evidence="14 15" key="1">
    <citation type="submission" date="2018-10" db="EMBL/GenBank/DDBJ databases">
        <title>A high-quality apple genome assembly.</title>
        <authorList>
            <person name="Hu J."/>
        </authorList>
    </citation>
    <scope>NUCLEOTIDE SEQUENCE [LARGE SCALE GENOMIC DNA]</scope>
    <source>
        <strain evidence="15">cv. HFTH1</strain>
        <tissue evidence="14">Young leaf</tissue>
    </source>
</reference>
<dbReference type="Proteomes" id="UP000290289">
    <property type="component" value="Chromosome 11"/>
</dbReference>
<dbReference type="UniPathway" id="UPA00094"/>
<evidence type="ECO:0000256" key="9">
    <source>
        <dbReference type="ARBA" id="ARBA00023098"/>
    </source>
</evidence>
<proteinExistence type="inferred from homology"/>
<keyword evidence="15" id="KW-1185">Reference proteome</keyword>
<evidence type="ECO:0000256" key="4">
    <source>
        <dbReference type="ARBA" id="ARBA00013122"/>
    </source>
</evidence>
<dbReference type="AlphaFoldDB" id="A0A498IMB7"/>
<dbReference type="GO" id="GO:0102158">
    <property type="term" value="F:very-long-chain (3R)-3-hydroxyacyl-CoA dehydratase activity"/>
    <property type="evidence" value="ECO:0007669"/>
    <property type="project" value="UniProtKB-EC"/>
</dbReference>
<evidence type="ECO:0000256" key="2">
    <source>
        <dbReference type="ARBA" id="ARBA00005194"/>
    </source>
</evidence>
<dbReference type="GO" id="GO:0005789">
    <property type="term" value="C:endoplasmic reticulum membrane"/>
    <property type="evidence" value="ECO:0007669"/>
    <property type="project" value="UniProtKB-SubCell"/>
</dbReference>
<evidence type="ECO:0000313" key="14">
    <source>
        <dbReference type="EMBL" id="RXH84496.1"/>
    </source>
</evidence>
<evidence type="ECO:0000256" key="12">
    <source>
        <dbReference type="ARBA" id="ARBA00023239"/>
    </source>
</evidence>
<keyword evidence="13" id="KW-0256">Endoplasmic reticulum</keyword>
<keyword evidence="8" id="KW-1133">Transmembrane helix</keyword>
<keyword evidence="9 13" id="KW-0443">Lipid metabolism</keyword>
<evidence type="ECO:0000256" key="7">
    <source>
        <dbReference type="ARBA" id="ARBA00022832"/>
    </source>
</evidence>
<dbReference type="GO" id="GO:0030497">
    <property type="term" value="P:fatty acid elongation"/>
    <property type="evidence" value="ECO:0007669"/>
    <property type="project" value="TreeGrafter"/>
</dbReference>
<dbReference type="GO" id="GO:0030148">
    <property type="term" value="P:sphingolipid biosynthetic process"/>
    <property type="evidence" value="ECO:0007669"/>
    <property type="project" value="TreeGrafter"/>
</dbReference>
<gene>
    <name evidence="14" type="ORF">DVH24_032780</name>
</gene>
<evidence type="ECO:0000313" key="15">
    <source>
        <dbReference type="Proteomes" id="UP000290289"/>
    </source>
</evidence>
<comment type="similarity">
    <text evidence="3 13">Belongs to the very long-chain fatty acids dehydratase HACD family.</text>
</comment>
<dbReference type="PANTHER" id="PTHR11035:SF35">
    <property type="entry name" value="VERY-LONG-CHAIN (3R)-3-HYDROXYACYL-COA DEHYDRATASE"/>
    <property type="match status" value="1"/>
</dbReference>
<evidence type="ECO:0000256" key="13">
    <source>
        <dbReference type="RuleBase" id="RU363109"/>
    </source>
</evidence>
<name>A0A498IMB7_MALDO</name>
<comment type="catalytic activity">
    <reaction evidence="13">
        <text>a very-long-chain (3R)-3-hydroxyacyl-CoA = a very-long-chain (2E)-enoyl-CoA + H2O</text>
        <dbReference type="Rhea" id="RHEA:45812"/>
        <dbReference type="ChEBI" id="CHEBI:15377"/>
        <dbReference type="ChEBI" id="CHEBI:83728"/>
        <dbReference type="ChEBI" id="CHEBI:85440"/>
        <dbReference type="EC" id="4.2.1.134"/>
    </reaction>
</comment>
<dbReference type="GO" id="GO:0042761">
    <property type="term" value="P:very long-chain fatty acid biosynthetic process"/>
    <property type="evidence" value="ECO:0007669"/>
    <property type="project" value="TreeGrafter"/>
</dbReference>
<dbReference type="InterPro" id="IPR007482">
    <property type="entry name" value="Tyr_Pase-like_PTPLA"/>
</dbReference>
<evidence type="ECO:0000256" key="5">
    <source>
        <dbReference type="ARBA" id="ARBA00022516"/>
    </source>
</evidence>
<dbReference type="STRING" id="3750.A0A498IMB7"/>
<organism evidence="14 15">
    <name type="scientific">Malus domestica</name>
    <name type="common">Apple</name>
    <name type="synonym">Pyrus malus</name>
    <dbReference type="NCBI Taxonomy" id="3750"/>
    <lineage>
        <taxon>Eukaryota</taxon>
        <taxon>Viridiplantae</taxon>
        <taxon>Streptophyta</taxon>
        <taxon>Embryophyta</taxon>
        <taxon>Tracheophyta</taxon>
        <taxon>Spermatophyta</taxon>
        <taxon>Magnoliopsida</taxon>
        <taxon>eudicotyledons</taxon>
        <taxon>Gunneridae</taxon>
        <taxon>Pentapetalae</taxon>
        <taxon>rosids</taxon>
        <taxon>fabids</taxon>
        <taxon>Rosales</taxon>
        <taxon>Rosaceae</taxon>
        <taxon>Amygdaloideae</taxon>
        <taxon>Maleae</taxon>
        <taxon>Malus</taxon>
    </lineage>
</organism>
<keyword evidence="10 13" id="KW-0472">Membrane</keyword>
<protein>
    <recommendedName>
        <fullName evidence="4 13">Very-long-chain (3R)-3-hydroxyacyl-CoA dehydratase</fullName>
        <ecNumber evidence="4 13">4.2.1.134</ecNumber>
    </recommendedName>
</protein>
<dbReference type="EMBL" id="RDQH01000337">
    <property type="protein sequence ID" value="RXH84496.1"/>
    <property type="molecule type" value="Genomic_DNA"/>
</dbReference>
<evidence type="ECO:0000256" key="11">
    <source>
        <dbReference type="ARBA" id="ARBA00023160"/>
    </source>
</evidence>
<dbReference type="Pfam" id="PF04387">
    <property type="entry name" value="PTPLA"/>
    <property type="match status" value="1"/>
</dbReference>
<keyword evidence="12 13" id="KW-0456">Lyase</keyword>
<dbReference type="EC" id="4.2.1.134" evidence="4 13"/>
<evidence type="ECO:0000256" key="10">
    <source>
        <dbReference type="ARBA" id="ARBA00023136"/>
    </source>
</evidence>
<comment type="caution">
    <text evidence="14">The sequence shown here is derived from an EMBL/GenBank/DDBJ whole genome shotgun (WGS) entry which is preliminary data.</text>
</comment>
<sequence>MVPTVEIRKGRNGKAKSKSNLLSLGLQLPSGHCMASLSLSKLEQLRLHQRRQWSLRFCWTPYLSICSKWHSSWKLYTEQLVGLVPSGVVLPLMQWVGRAHFLYVVRQTHEYSLCGSTQTGVIRYPHYAFNCTGSCPSWFTYLRYTAFIVLYPPGMTGETSPQISPLAFSFSYYNFLRSLACGWLDQIEPVSRKQPYSLLFRLDVWTVIGWIVVTDP</sequence>
<evidence type="ECO:0000256" key="6">
    <source>
        <dbReference type="ARBA" id="ARBA00022692"/>
    </source>
</evidence>
<keyword evidence="7 13" id="KW-0276">Fatty acid metabolism</keyword>